<evidence type="ECO:0000313" key="2">
    <source>
        <dbReference type="Proteomes" id="UP000027850"/>
    </source>
</evidence>
<gene>
    <name evidence="1" type="ORF">M091_1574</name>
</gene>
<sequence>METKSKKVKKLPHNLEGGIVRNLKFIIHKIRSYETGK</sequence>
<comment type="caution">
    <text evidence="1">The sequence shown here is derived from an EMBL/GenBank/DDBJ whole genome shotgun (WGS) entry which is preliminary data.</text>
</comment>
<proteinExistence type="predicted"/>
<dbReference type="EMBL" id="JNHK01000091">
    <property type="protein sequence ID" value="KDS36283.1"/>
    <property type="molecule type" value="Genomic_DNA"/>
</dbReference>
<evidence type="ECO:0000313" key="1">
    <source>
        <dbReference type="EMBL" id="KDS36283.1"/>
    </source>
</evidence>
<dbReference type="Proteomes" id="UP000027850">
    <property type="component" value="Unassembled WGS sequence"/>
</dbReference>
<dbReference type="AlphaFoldDB" id="A0AB34L8Z9"/>
<reference evidence="1 2" key="1">
    <citation type="submission" date="2014-04" db="EMBL/GenBank/DDBJ databases">
        <authorList>
            <person name="Sears C."/>
            <person name="Carroll K."/>
            <person name="Sack B.R."/>
            <person name="Qadri F."/>
            <person name="Myers L.L."/>
            <person name="Chung G.-T."/>
            <person name="Escheverria P."/>
            <person name="Fraser C.M."/>
            <person name="Sadzewicz L."/>
            <person name="Shefchek K.A."/>
            <person name="Tallon L."/>
            <person name="Das S.P."/>
            <person name="Daugherty S."/>
            <person name="Mongodin E.F."/>
        </authorList>
    </citation>
    <scope>NUCLEOTIDE SEQUENCE [LARGE SCALE GENOMIC DNA]</scope>
    <source>
        <strain evidence="1 2">3776 D15 i</strain>
    </source>
</reference>
<organism evidence="1 2">
    <name type="scientific">Parabacteroides distasonis str. 3776 D15 i</name>
    <dbReference type="NCBI Taxonomy" id="1339342"/>
    <lineage>
        <taxon>Bacteria</taxon>
        <taxon>Pseudomonadati</taxon>
        <taxon>Bacteroidota</taxon>
        <taxon>Bacteroidia</taxon>
        <taxon>Bacteroidales</taxon>
        <taxon>Tannerellaceae</taxon>
        <taxon>Parabacteroides</taxon>
    </lineage>
</organism>
<protein>
    <submittedName>
        <fullName evidence="1">Uncharacterized protein</fullName>
    </submittedName>
</protein>
<name>A0AB34L8Z9_PARDI</name>
<accession>A0AB34L8Z9</accession>